<dbReference type="Proteomes" id="UP000027135">
    <property type="component" value="Unassembled WGS sequence"/>
</dbReference>
<dbReference type="InParanoid" id="A0A067RL59"/>
<sequence length="207" mass="23504">MVMCGVFFAVRPEFLNMIGRAFVRILCVCCPRRMRRRYQPALRSKPSQYSFVTVKDIYSISSVDKQKQTKKFVGKQSQHAEEIPVRAILFIAVLSTSSHAPPPSQQRGRMRRADIHLTIALTVTAINNKDYRRFKGASVIALLTEAGNISETSVNVFQTARRNISEVSHLYARSHENLEYYGTSVLQSNKPAAINYSSVNQHELYSM</sequence>
<protein>
    <submittedName>
        <fullName evidence="1">Dopamine receptor 2</fullName>
    </submittedName>
</protein>
<reference evidence="1 2" key="1">
    <citation type="journal article" date="2014" name="Nat. Commun.">
        <title>Molecular traces of alternative social organization in a termite genome.</title>
        <authorList>
            <person name="Terrapon N."/>
            <person name="Li C."/>
            <person name="Robertson H.M."/>
            <person name="Ji L."/>
            <person name="Meng X."/>
            <person name="Booth W."/>
            <person name="Chen Z."/>
            <person name="Childers C.P."/>
            <person name="Glastad K.M."/>
            <person name="Gokhale K."/>
            <person name="Gowin J."/>
            <person name="Gronenberg W."/>
            <person name="Hermansen R.A."/>
            <person name="Hu H."/>
            <person name="Hunt B.G."/>
            <person name="Huylmans A.K."/>
            <person name="Khalil S.M."/>
            <person name="Mitchell R.D."/>
            <person name="Munoz-Torres M.C."/>
            <person name="Mustard J.A."/>
            <person name="Pan H."/>
            <person name="Reese J.T."/>
            <person name="Scharf M.E."/>
            <person name="Sun F."/>
            <person name="Vogel H."/>
            <person name="Xiao J."/>
            <person name="Yang W."/>
            <person name="Yang Z."/>
            <person name="Yang Z."/>
            <person name="Zhou J."/>
            <person name="Zhu J."/>
            <person name="Brent C.S."/>
            <person name="Elsik C.G."/>
            <person name="Goodisman M.A."/>
            <person name="Liberles D.A."/>
            <person name="Roe R.M."/>
            <person name="Vargo E.L."/>
            <person name="Vilcinskas A."/>
            <person name="Wang J."/>
            <person name="Bornberg-Bauer E."/>
            <person name="Korb J."/>
            <person name="Zhang G."/>
            <person name="Liebig J."/>
        </authorList>
    </citation>
    <scope>NUCLEOTIDE SEQUENCE [LARGE SCALE GENOMIC DNA]</scope>
    <source>
        <tissue evidence="1">Whole organism</tissue>
    </source>
</reference>
<dbReference type="AlphaFoldDB" id="A0A067RL59"/>
<gene>
    <name evidence="1" type="ORF">L798_06029</name>
</gene>
<dbReference type="EMBL" id="KK852446">
    <property type="protein sequence ID" value="KDR23743.1"/>
    <property type="molecule type" value="Genomic_DNA"/>
</dbReference>
<evidence type="ECO:0000313" key="1">
    <source>
        <dbReference type="EMBL" id="KDR23743.1"/>
    </source>
</evidence>
<accession>A0A067RL59</accession>
<name>A0A067RL59_ZOONE</name>
<organism evidence="1 2">
    <name type="scientific">Zootermopsis nevadensis</name>
    <name type="common">Dampwood termite</name>
    <dbReference type="NCBI Taxonomy" id="136037"/>
    <lineage>
        <taxon>Eukaryota</taxon>
        <taxon>Metazoa</taxon>
        <taxon>Ecdysozoa</taxon>
        <taxon>Arthropoda</taxon>
        <taxon>Hexapoda</taxon>
        <taxon>Insecta</taxon>
        <taxon>Pterygota</taxon>
        <taxon>Neoptera</taxon>
        <taxon>Polyneoptera</taxon>
        <taxon>Dictyoptera</taxon>
        <taxon>Blattodea</taxon>
        <taxon>Blattoidea</taxon>
        <taxon>Termitoidae</taxon>
        <taxon>Termopsidae</taxon>
        <taxon>Zootermopsis</taxon>
    </lineage>
</organism>
<keyword evidence="1" id="KW-0675">Receptor</keyword>
<proteinExistence type="predicted"/>
<keyword evidence="2" id="KW-1185">Reference proteome</keyword>
<evidence type="ECO:0000313" key="2">
    <source>
        <dbReference type="Proteomes" id="UP000027135"/>
    </source>
</evidence>